<proteinExistence type="predicted"/>
<organism evidence="2 3">
    <name type="scientific">Hibiscus sabdariffa</name>
    <name type="common">roselle</name>
    <dbReference type="NCBI Taxonomy" id="183260"/>
    <lineage>
        <taxon>Eukaryota</taxon>
        <taxon>Viridiplantae</taxon>
        <taxon>Streptophyta</taxon>
        <taxon>Embryophyta</taxon>
        <taxon>Tracheophyta</taxon>
        <taxon>Spermatophyta</taxon>
        <taxon>Magnoliopsida</taxon>
        <taxon>eudicotyledons</taxon>
        <taxon>Gunneridae</taxon>
        <taxon>Pentapetalae</taxon>
        <taxon>rosids</taxon>
        <taxon>malvids</taxon>
        <taxon>Malvales</taxon>
        <taxon>Malvaceae</taxon>
        <taxon>Malvoideae</taxon>
        <taxon>Hibiscus</taxon>
    </lineage>
</organism>
<dbReference type="PANTHER" id="PTHR33647">
    <property type="entry name" value="OS01G0793900 PROTEIN"/>
    <property type="match status" value="1"/>
</dbReference>
<evidence type="ECO:0000313" key="3">
    <source>
        <dbReference type="Proteomes" id="UP001472677"/>
    </source>
</evidence>
<accession>A0ABR2CVG5</accession>
<name>A0ABR2CVG5_9ROSI</name>
<feature type="region of interest" description="Disordered" evidence="1">
    <location>
        <begin position="22"/>
        <end position="47"/>
    </location>
</feature>
<dbReference type="Proteomes" id="UP001472677">
    <property type="component" value="Unassembled WGS sequence"/>
</dbReference>
<evidence type="ECO:0000256" key="1">
    <source>
        <dbReference type="SAM" id="MobiDB-lite"/>
    </source>
</evidence>
<protein>
    <submittedName>
        <fullName evidence="2">Uncharacterized protein</fullName>
    </submittedName>
</protein>
<keyword evidence="3" id="KW-1185">Reference proteome</keyword>
<sequence length="114" mass="12852">MGNCLRRVDSYWADEDWGSLMSTTHGHGGHGGDVNSTEKDRLLGGGKMDGNYTREVKIILSKKEVEQLVHDMDMQGLTLEQALARNRMVDGGDVYEAEHRRPWKPELQSIPEVN</sequence>
<reference evidence="2 3" key="1">
    <citation type="journal article" date="2024" name="G3 (Bethesda)">
        <title>Genome assembly of Hibiscus sabdariffa L. provides insights into metabolisms of medicinal natural products.</title>
        <authorList>
            <person name="Kim T."/>
        </authorList>
    </citation>
    <scope>NUCLEOTIDE SEQUENCE [LARGE SCALE GENOMIC DNA]</scope>
    <source>
        <strain evidence="2">TK-2024</strain>
        <tissue evidence="2">Old leaves</tissue>
    </source>
</reference>
<gene>
    <name evidence="2" type="ORF">V6N12_029199</name>
</gene>
<comment type="caution">
    <text evidence="2">The sequence shown here is derived from an EMBL/GenBank/DDBJ whole genome shotgun (WGS) entry which is preliminary data.</text>
</comment>
<evidence type="ECO:0000313" key="2">
    <source>
        <dbReference type="EMBL" id="KAK8524333.1"/>
    </source>
</evidence>
<dbReference type="EMBL" id="JBBPBM010000041">
    <property type="protein sequence ID" value="KAK8524333.1"/>
    <property type="molecule type" value="Genomic_DNA"/>
</dbReference>
<dbReference type="PANTHER" id="PTHR33647:SF22">
    <property type="entry name" value="GENOME ASSEMBLY, CHROMOSOME: A03"/>
    <property type="match status" value="1"/>
</dbReference>